<dbReference type="PANTHER" id="PTHR43240:SF5">
    <property type="entry name" value="1,4-DIHYDROXY-2-NAPHTHOYL-COA THIOESTERASE 1"/>
    <property type="match status" value="1"/>
</dbReference>
<dbReference type="InterPro" id="IPR006683">
    <property type="entry name" value="Thioestr_dom"/>
</dbReference>
<reference evidence="10" key="1">
    <citation type="submission" date="2024-03" db="EMBL/GenBank/DDBJ databases">
        <title>WGS assembly of Saponaria officinalis var. Norfolk2.</title>
        <authorList>
            <person name="Jenkins J."/>
            <person name="Shu S."/>
            <person name="Grimwood J."/>
            <person name="Barry K."/>
            <person name="Goodstein D."/>
            <person name="Schmutz J."/>
            <person name="Leebens-Mack J."/>
            <person name="Osbourn A."/>
        </authorList>
    </citation>
    <scope>NUCLEOTIDE SEQUENCE [LARGE SCALE GENOMIC DNA]</scope>
    <source>
        <strain evidence="10">JIC</strain>
    </source>
</reference>
<name>A0AAW1GJM9_SAPOF</name>
<comment type="subcellular location">
    <subcellularLocation>
        <location evidence="1">Peroxisome</location>
    </subcellularLocation>
</comment>
<keyword evidence="11" id="KW-1185">Reference proteome</keyword>
<gene>
    <name evidence="10" type="ORF">RND81_14G076200</name>
</gene>
<dbReference type="GO" id="GO:0005777">
    <property type="term" value="C:peroxisome"/>
    <property type="evidence" value="ECO:0007669"/>
    <property type="project" value="UniProtKB-SubCell"/>
</dbReference>
<feature type="region of interest" description="Disordered" evidence="8">
    <location>
        <begin position="1"/>
        <end position="26"/>
    </location>
</feature>
<dbReference type="InterPro" id="IPR029069">
    <property type="entry name" value="HotDog_dom_sf"/>
</dbReference>
<accession>A0AAW1GJM9</accession>
<dbReference type="Pfam" id="PF03061">
    <property type="entry name" value="4HBT"/>
    <property type="match status" value="1"/>
</dbReference>
<evidence type="ECO:0000256" key="1">
    <source>
        <dbReference type="ARBA" id="ARBA00004275"/>
    </source>
</evidence>
<evidence type="ECO:0000259" key="9">
    <source>
        <dbReference type="Pfam" id="PF03061"/>
    </source>
</evidence>
<evidence type="ECO:0000256" key="5">
    <source>
        <dbReference type="ARBA" id="ARBA00060586"/>
    </source>
</evidence>
<protein>
    <recommendedName>
        <fullName evidence="9">Thioesterase domain-containing protein</fullName>
    </recommendedName>
</protein>
<dbReference type="InterPro" id="IPR003736">
    <property type="entry name" value="PAAI_dom"/>
</dbReference>
<feature type="domain" description="Thioesterase" evidence="9">
    <location>
        <begin position="70"/>
        <end position="142"/>
    </location>
</feature>
<comment type="pathway">
    <text evidence="5">Quinol/quinone metabolism; 1,4-dihydroxy-2-naphthoate biosynthesis; 1,4-dihydroxy-2-naphthoate from chorismate: step 7/7.</text>
</comment>
<dbReference type="CDD" id="cd03443">
    <property type="entry name" value="PaaI_thioesterase"/>
    <property type="match status" value="1"/>
</dbReference>
<evidence type="ECO:0000313" key="11">
    <source>
        <dbReference type="Proteomes" id="UP001443914"/>
    </source>
</evidence>
<evidence type="ECO:0000256" key="4">
    <source>
        <dbReference type="ARBA" id="ARBA00060572"/>
    </source>
</evidence>
<sequence>MEHQPPSSSSTTTTQSSSSSSSSVATSSSATKTMELDYPIHAIGFEIDEVSASKVSGRFVVTYKSCQPFKVLHGGVSAMIAEALASIGAHWAGGLKRVAGIHLTIDHIRRAELGDLVIAEAVPINVGRTIQVWEVRLWKVNRADMETRSLVSTARVSLLCNLPVPEDNKDAGDALRKYAKL</sequence>
<dbReference type="GO" id="GO:0042372">
    <property type="term" value="P:phylloquinone biosynthetic process"/>
    <property type="evidence" value="ECO:0007669"/>
    <property type="project" value="TreeGrafter"/>
</dbReference>
<dbReference type="GO" id="GO:0061522">
    <property type="term" value="F:1,4-dihydroxy-2-naphthoyl-CoA thioesterase activity"/>
    <property type="evidence" value="ECO:0007669"/>
    <property type="project" value="TreeGrafter"/>
</dbReference>
<evidence type="ECO:0000313" key="10">
    <source>
        <dbReference type="EMBL" id="KAK9664907.1"/>
    </source>
</evidence>
<evidence type="ECO:0000256" key="8">
    <source>
        <dbReference type="SAM" id="MobiDB-lite"/>
    </source>
</evidence>
<evidence type="ECO:0000256" key="2">
    <source>
        <dbReference type="ARBA" id="ARBA00022801"/>
    </source>
</evidence>
<keyword evidence="2" id="KW-0378">Hydrolase</keyword>
<feature type="compositionally biased region" description="Low complexity" evidence="8">
    <location>
        <begin position="7"/>
        <end position="26"/>
    </location>
</feature>
<dbReference type="SUPFAM" id="SSF54637">
    <property type="entry name" value="Thioesterase/thiol ester dehydrase-isomerase"/>
    <property type="match status" value="1"/>
</dbReference>
<evidence type="ECO:0000256" key="3">
    <source>
        <dbReference type="ARBA" id="ARBA00023140"/>
    </source>
</evidence>
<dbReference type="Gene3D" id="3.10.129.10">
    <property type="entry name" value="Hotdog Thioesterase"/>
    <property type="match status" value="1"/>
</dbReference>
<dbReference type="AlphaFoldDB" id="A0AAW1GJM9"/>
<dbReference type="Proteomes" id="UP001443914">
    <property type="component" value="Unassembled WGS sequence"/>
</dbReference>
<dbReference type="EMBL" id="JBDFQZ010000014">
    <property type="protein sequence ID" value="KAK9664907.1"/>
    <property type="molecule type" value="Genomic_DNA"/>
</dbReference>
<dbReference type="NCBIfam" id="TIGR00369">
    <property type="entry name" value="unchar_dom_1"/>
    <property type="match status" value="1"/>
</dbReference>
<dbReference type="PANTHER" id="PTHR43240">
    <property type="entry name" value="1,4-DIHYDROXY-2-NAPHTHOYL-COA THIOESTERASE 1"/>
    <property type="match status" value="1"/>
</dbReference>
<comment type="similarity">
    <text evidence="6">Belongs to the 4-hydroxybenzoyl-CoA thioesterase family. DHNA-CoA hydrolase subfamily.</text>
</comment>
<organism evidence="10 11">
    <name type="scientific">Saponaria officinalis</name>
    <name type="common">Common soapwort</name>
    <name type="synonym">Lychnis saponaria</name>
    <dbReference type="NCBI Taxonomy" id="3572"/>
    <lineage>
        <taxon>Eukaryota</taxon>
        <taxon>Viridiplantae</taxon>
        <taxon>Streptophyta</taxon>
        <taxon>Embryophyta</taxon>
        <taxon>Tracheophyta</taxon>
        <taxon>Spermatophyta</taxon>
        <taxon>Magnoliopsida</taxon>
        <taxon>eudicotyledons</taxon>
        <taxon>Gunneridae</taxon>
        <taxon>Pentapetalae</taxon>
        <taxon>Caryophyllales</taxon>
        <taxon>Caryophyllaceae</taxon>
        <taxon>Caryophylleae</taxon>
        <taxon>Saponaria</taxon>
    </lineage>
</organism>
<evidence type="ECO:0000256" key="6">
    <source>
        <dbReference type="ARBA" id="ARBA00061187"/>
    </source>
</evidence>
<keyword evidence="3" id="KW-0576">Peroxisome</keyword>
<evidence type="ECO:0000256" key="7">
    <source>
        <dbReference type="ARBA" id="ARBA00066058"/>
    </source>
</evidence>
<comment type="subunit">
    <text evidence="7">Homotetramers.</text>
</comment>
<comment type="caution">
    <text evidence="10">The sequence shown here is derived from an EMBL/GenBank/DDBJ whole genome shotgun (WGS) entry which is preliminary data.</text>
</comment>
<proteinExistence type="inferred from homology"/>
<comment type="pathway">
    <text evidence="4">Cofactor biosynthesis; phylloquinone biosynthesis.</text>
</comment>
<dbReference type="FunFam" id="3.10.129.10:FF:000048">
    <property type="entry name" value="14-dihydroxy-2-naphthoyl-CoA thioesterase 1"/>
    <property type="match status" value="1"/>
</dbReference>